<keyword evidence="12" id="KW-0812">Transmembrane</keyword>
<dbReference type="InterPro" id="IPR036890">
    <property type="entry name" value="HATPase_C_sf"/>
</dbReference>
<evidence type="ECO:0000256" key="3">
    <source>
        <dbReference type="ARBA" id="ARBA00012438"/>
    </source>
</evidence>
<evidence type="ECO:0000256" key="6">
    <source>
        <dbReference type="ARBA" id="ARBA00022679"/>
    </source>
</evidence>
<keyword evidence="12" id="KW-1133">Transmembrane helix</keyword>
<dbReference type="RefSeq" id="WP_103371448.1">
    <property type="nucleotide sequence ID" value="NZ_CBCRVO010000001.1"/>
</dbReference>
<feature type="domain" description="Histidine kinase" evidence="13">
    <location>
        <begin position="348"/>
        <end position="564"/>
    </location>
</feature>
<dbReference type="GO" id="GO:0016036">
    <property type="term" value="P:cellular response to phosphate starvation"/>
    <property type="evidence" value="ECO:0007669"/>
    <property type="project" value="TreeGrafter"/>
</dbReference>
<dbReference type="CDD" id="cd00082">
    <property type="entry name" value="HisKA"/>
    <property type="match status" value="1"/>
</dbReference>
<dbReference type="Gene3D" id="3.30.565.10">
    <property type="entry name" value="Histidine kinase-like ATPase, C-terminal domain"/>
    <property type="match status" value="1"/>
</dbReference>
<dbReference type="InterPro" id="IPR036097">
    <property type="entry name" value="HisK_dim/P_sf"/>
</dbReference>
<dbReference type="InterPro" id="IPR004358">
    <property type="entry name" value="Sig_transdc_His_kin-like_C"/>
</dbReference>
<dbReference type="PANTHER" id="PTHR45453">
    <property type="entry name" value="PHOSPHATE REGULON SENSOR PROTEIN PHOR"/>
    <property type="match status" value="1"/>
</dbReference>
<evidence type="ECO:0000256" key="8">
    <source>
        <dbReference type="ARBA" id="ARBA00022777"/>
    </source>
</evidence>
<evidence type="ECO:0000256" key="1">
    <source>
        <dbReference type="ARBA" id="ARBA00000085"/>
    </source>
</evidence>
<keyword evidence="15" id="KW-1185">Reference proteome</keyword>
<comment type="subcellular location">
    <subcellularLocation>
        <location evidence="2">Cell membrane</location>
        <topology evidence="2">Multi-pass membrane protein</topology>
    </subcellularLocation>
</comment>
<keyword evidence="10" id="KW-0902">Two-component regulatory system</keyword>
<dbReference type="GO" id="GO:0005524">
    <property type="term" value="F:ATP binding"/>
    <property type="evidence" value="ECO:0007669"/>
    <property type="project" value="UniProtKB-KW"/>
</dbReference>
<comment type="catalytic activity">
    <reaction evidence="1">
        <text>ATP + protein L-histidine = ADP + protein N-phospho-L-histidine.</text>
        <dbReference type="EC" id="2.7.13.3"/>
    </reaction>
</comment>
<dbReference type="GO" id="GO:0004721">
    <property type="term" value="F:phosphoprotein phosphatase activity"/>
    <property type="evidence" value="ECO:0007669"/>
    <property type="project" value="TreeGrafter"/>
</dbReference>
<dbReference type="Gene3D" id="3.30.450.20">
    <property type="entry name" value="PAS domain"/>
    <property type="match status" value="1"/>
</dbReference>
<gene>
    <name evidence="14" type="ORF">CD039_05435</name>
</gene>
<keyword evidence="11 12" id="KW-0472">Membrane</keyword>
<evidence type="ECO:0000256" key="11">
    <source>
        <dbReference type="ARBA" id="ARBA00023136"/>
    </source>
</evidence>
<keyword evidence="6" id="KW-0808">Transferase</keyword>
<dbReference type="Gene3D" id="1.10.287.130">
    <property type="match status" value="1"/>
</dbReference>
<dbReference type="PANTHER" id="PTHR45453:SF1">
    <property type="entry name" value="PHOSPHATE REGULON SENSOR PROTEIN PHOR"/>
    <property type="match status" value="1"/>
</dbReference>
<evidence type="ECO:0000256" key="9">
    <source>
        <dbReference type="ARBA" id="ARBA00022840"/>
    </source>
</evidence>
<keyword evidence="9" id="KW-0067">ATP-binding</keyword>
<dbReference type="SMART" id="SM00387">
    <property type="entry name" value="HATPase_c"/>
    <property type="match status" value="1"/>
</dbReference>
<keyword evidence="5" id="KW-0597">Phosphoprotein</keyword>
<dbReference type="SUPFAM" id="SSF47384">
    <property type="entry name" value="Homodimeric domain of signal transducing histidine kinase"/>
    <property type="match status" value="1"/>
</dbReference>
<dbReference type="Pfam" id="PF02518">
    <property type="entry name" value="HATPase_c"/>
    <property type="match status" value="1"/>
</dbReference>
<comment type="caution">
    <text evidence="14">The sequence shown here is derived from an EMBL/GenBank/DDBJ whole genome shotgun (WGS) entry which is preliminary data.</text>
</comment>
<reference evidence="14 15" key="1">
    <citation type="submission" date="2017-08" db="EMBL/GenBank/DDBJ databases">
        <title>Draft genome sequences of 64 type strains of genus Staph aureus.</title>
        <authorList>
            <person name="Cole K."/>
            <person name="Golubchik T."/>
            <person name="Russell J."/>
            <person name="Foster D."/>
            <person name="Llewelyn M."/>
            <person name="Wilson D."/>
            <person name="Crook D."/>
            <person name="Paul J."/>
        </authorList>
    </citation>
    <scope>NUCLEOTIDE SEQUENCE [LARGE SCALE GENOMIC DNA]</scope>
    <source>
        <strain evidence="14 15">DSM 29875</strain>
    </source>
</reference>
<evidence type="ECO:0000313" key="14">
    <source>
        <dbReference type="EMBL" id="POA10193.1"/>
    </source>
</evidence>
<feature type="transmembrane region" description="Helical" evidence="12">
    <location>
        <begin position="142"/>
        <end position="161"/>
    </location>
</feature>
<dbReference type="Pfam" id="PF00512">
    <property type="entry name" value="HisKA"/>
    <property type="match status" value="1"/>
</dbReference>
<dbReference type="InterPro" id="IPR003661">
    <property type="entry name" value="HisK_dim/P_dom"/>
</dbReference>
<dbReference type="CDD" id="cd00075">
    <property type="entry name" value="HATPase"/>
    <property type="match status" value="1"/>
</dbReference>
<dbReference type="Gene3D" id="6.10.340.10">
    <property type="match status" value="1"/>
</dbReference>
<dbReference type="InterPro" id="IPR050351">
    <property type="entry name" value="BphY/WalK/GraS-like"/>
</dbReference>
<dbReference type="SUPFAM" id="SSF55785">
    <property type="entry name" value="PYP-like sensor domain (PAS domain)"/>
    <property type="match status" value="1"/>
</dbReference>
<dbReference type="GO" id="GO:0000155">
    <property type="term" value="F:phosphorelay sensor kinase activity"/>
    <property type="evidence" value="ECO:0007669"/>
    <property type="project" value="InterPro"/>
</dbReference>
<dbReference type="GO" id="GO:0005886">
    <property type="term" value="C:plasma membrane"/>
    <property type="evidence" value="ECO:0007669"/>
    <property type="project" value="UniProtKB-SubCell"/>
</dbReference>
<keyword evidence="7" id="KW-0547">Nucleotide-binding</keyword>
<dbReference type="FunFam" id="3.30.565.10:FF:000006">
    <property type="entry name" value="Sensor histidine kinase WalK"/>
    <property type="match status" value="1"/>
</dbReference>
<dbReference type="EMBL" id="PPPX01000001">
    <property type="protein sequence ID" value="POA10193.1"/>
    <property type="molecule type" value="Genomic_DNA"/>
</dbReference>
<dbReference type="InterPro" id="IPR035965">
    <property type="entry name" value="PAS-like_dom_sf"/>
</dbReference>
<dbReference type="SMART" id="SM00388">
    <property type="entry name" value="HisKA"/>
    <property type="match status" value="1"/>
</dbReference>
<proteinExistence type="predicted"/>
<dbReference type="SUPFAM" id="SSF55874">
    <property type="entry name" value="ATPase domain of HSP90 chaperone/DNA topoisomerase II/histidine kinase"/>
    <property type="match status" value="1"/>
</dbReference>
<dbReference type="AlphaFoldDB" id="A0A2K4FFX4"/>
<dbReference type="InterPro" id="IPR005467">
    <property type="entry name" value="His_kinase_dom"/>
</dbReference>
<dbReference type="PROSITE" id="PS50109">
    <property type="entry name" value="HIS_KIN"/>
    <property type="match status" value="1"/>
</dbReference>
<evidence type="ECO:0000256" key="12">
    <source>
        <dbReference type="SAM" id="Phobius"/>
    </source>
</evidence>
<dbReference type="NCBIfam" id="NF046044">
    <property type="entry name" value="PnpS"/>
    <property type="match status" value="1"/>
</dbReference>
<evidence type="ECO:0000259" key="13">
    <source>
        <dbReference type="PROSITE" id="PS50109"/>
    </source>
</evidence>
<sequence length="564" mass="64309">MLKFHHKLLLLLWTVTIVSFILLGIIVTHVVTQVVFDSQERELAHESEHYVDLLKHGKKDQLKNIIENKALTVSIRKHGEEIFTEKGQVATNPNITEEANPTHFIYDQHQGKHRFTSLNHSGNYRVIISGVDDKVHDLRIQIWKYLALIGVVVMILLYLIVRYIHRSYIRPINDVAYATSLLVEGHYHIRIPESNVKETKALFVTTNKLARQLQRLNHAQKLQAHRLTTTIENIPSSILMINNRGEVVVVNQAYYHNFKPTASLKGERYSTCLNPKLQQFVAESFKTEKPLYEQINLQLTDVHDKYFDMACVPVHSSNQKYLYGIIVVLHDITQLKKLENLRREFVANVSHELKTPITSIKGFSETLLDGATQDTDSLKMFLNIIHKESDRIESLVSDLLDLSHIEQQASLTTERLNLSELTLEAVLNLKHLASEKAIQINDAIDEDIFVNGHRDKLMQVIVNLISNAISYSAAESQIQVRLSRLTHQCMLEVEDQGMGIAPEDQSRIFERFYRVDKARSRDSGGTGLGLSITKHIIEAHEGQIEVDSALGKGSTFKVTLDLSE</sequence>
<dbReference type="Proteomes" id="UP000242712">
    <property type="component" value="Unassembled WGS sequence"/>
</dbReference>
<dbReference type="EC" id="2.7.13.3" evidence="3"/>
<evidence type="ECO:0000256" key="2">
    <source>
        <dbReference type="ARBA" id="ARBA00004651"/>
    </source>
</evidence>
<dbReference type="InterPro" id="IPR003594">
    <property type="entry name" value="HATPase_dom"/>
</dbReference>
<feature type="transmembrane region" description="Helical" evidence="12">
    <location>
        <begin position="9"/>
        <end position="31"/>
    </location>
</feature>
<evidence type="ECO:0000256" key="4">
    <source>
        <dbReference type="ARBA" id="ARBA00022475"/>
    </source>
</evidence>
<dbReference type="GeneID" id="98297787"/>
<dbReference type="FunFam" id="1.10.287.130:FF:000001">
    <property type="entry name" value="Two-component sensor histidine kinase"/>
    <property type="match status" value="1"/>
</dbReference>
<dbReference type="OrthoDB" id="9813151at2"/>
<evidence type="ECO:0000256" key="10">
    <source>
        <dbReference type="ARBA" id="ARBA00023012"/>
    </source>
</evidence>
<keyword evidence="4" id="KW-1003">Cell membrane</keyword>
<evidence type="ECO:0000313" key="15">
    <source>
        <dbReference type="Proteomes" id="UP000242712"/>
    </source>
</evidence>
<dbReference type="PRINTS" id="PR00344">
    <property type="entry name" value="BCTRLSENSOR"/>
</dbReference>
<accession>A0A2K4FFX4</accession>
<protein>
    <recommendedName>
        <fullName evidence="3">histidine kinase</fullName>
        <ecNumber evidence="3">2.7.13.3</ecNumber>
    </recommendedName>
</protein>
<name>A0A2K4FFX4_9STAP</name>
<evidence type="ECO:0000256" key="5">
    <source>
        <dbReference type="ARBA" id="ARBA00022553"/>
    </source>
</evidence>
<keyword evidence="8 14" id="KW-0418">Kinase</keyword>
<organism evidence="14 15">
    <name type="scientific">Staphylococcus argensis</name>
    <dbReference type="NCBI Taxonomy" id="1607738"/>
    <lineage>
        <taxon>Bacteria</taxon>
        <taxon>Bacillati</taxon>
        <taxon>Bacillota</taxon>
        <taxon>Bacilli</taxon>
        <taxon>Bacillales</taxon>
        <taxon>Staphylococcaceae</taxon>
        <taxon>Staphylococcus</taxon>
    </lineage>
</organism>
<evidence type="ECO:0000256" key="7">
    <source>
        <dbReference type="ARBA" id="ARBA00022741"/>
    </source>
</evidence>